<dbReference type="InterPro" id="IPR012944">
    <property type="entry name" value="SusD_RagB_dom"/>
</dbReference>
<dbReference type="STRING" id="536979.SAMN04488055_4448"/>
<reference evidence="8 9" key="1">
    <citation type="submission" date="2016-11" db="EMBL/GenBank/DDBJ databases">
        <authorList>
            <person name="Jaros S."/>
            <person name="Januszkiewicz K."/>
            <person name="Wedrychowicz H."/>
        </authorList>
    </citation>
    <scope>NUCLEOTIDE SEQUENCE [LARGE SCALE GENOMIC DNA]</scope>
    <source>
        <strain evidence="8 9">DSM 24787</strain>
    </source>
</reference>
<dbReference type="Proteomes" id="UP000185003">
    <property type="component" value="Unassembled WGS sequence"/>
</dbReference>
<dbReference type="GO" id="GO:0009279">
    <property type="term" value="C:cell outer membrane"/>
    <property type="evidence" value="ECO:0007669"/>
    <property type="project" value="UniProtKB-SubCell"/>
</dbReference>
<keyword evidence="4" id="KW-0472">Membrane</keyword>
<accession>A0A1N6JU42</accession>
<evidence type="ECO:0000256" key="3">
    <source>
        <dbReference type="ARBA" id="ARBA00022729"/>
    </source>
</evidence>
<dbReference type="PROSITE" id="PS51257">
    <property type="entry name" value="PROKAR_LIPOPROTEIN"/>
    <property type="match status" value="1"/>
</dbReference>
<gene>
    <name evidence="8" type="ORF">SAMN04488055_4448</name>
</gene>
<name>A0A1N6JU42_9BACT</name>
<dbReference type="InterPro" id="IPR033985">
    <property type="entry name" value="SusD-like_N"/>
</dbReference>
<feature type="domain" description="RagB/SusD" evidence="6">
    <location>
        <begin position="273"/>
        <end position="515"/>
    </location>
</feature>
<dbReference type="Pfam" id="PF14322">
    <property type="entry name" value="SusD-like_3"/>
    <property type="match status" value="1"/>
</dbReference>
<evidence type="ECO:0000256" key="5">
    <source>
        <dbReference type="ARBA" id="ARBA00023237"/>
    </source>
</evidence>
<comment type="subcellular location">
    <subcellularLocation>
        <location evidence="1">Cell outer membrane</location>
    </subcellularLocation>
</comment>
<keyword evidence="3" id="KW-0732">Signal</keyword>
<dbReference type="EMBL" id="FSRA01000002">
    <property type="protein sequence ID" value="SIO47894.1"/>
    <property type="molecule type" value="Genomic_DNA"/>
</dbReference>
<evidence type="ECO:0000256" key="4">
    <source>
        <dbReference type="ARBA" id="ARBA00023136"/>
    </source>
</evidence>
<dbReference type="Gene3D" id="1.25.40.390">
    <property type="match status" value="1"/>
</dbReference>
<sequence>MKSKIYILVLLAWLGTGCSKEFLNRPPLDLESDDIFWTNEKNLRTYAYGFYTTYFVGYGTGFAFGDYFYQGQSLNDDFAPTSPPQFNKIIPASGGGWAFTNVRKANIMLERVKGMANLDPVAQKHWIGIARFFRGMAYYRLVKAFGDVPWYSSAITDITDDDILYKPRDPRTLVMDSVLLDFKYASENVRAADGEKGLNVTKWIVEAYMSRVFLFEGTWQKYHLNNAAKAQEYLLAAKAAADDVITNGGYSFNQTYRESFNNLDLSKNTEIIMYRRYATGLLTHSLNSYVNGEGQTGPNKNLMEAYLCTDGRPIGTSAVYQGDKTNEKVRTNRDPRLLDTFNPELRPPGSNNRYNKLGTSTSGYCTWKFLNDAIRDLPEGSSSVNPTHAPVIRLGEVLINYAEAAAETGAITQADLDKSINKLRLRPSGTAAKLPKLEVSGGQPAIAGVVYTDPKRDPAVSEMLWEIRRERRVELTMEGMRLDDLRRWKKLAYVDNRANPDLNRGCWINRAEWAKVPTGSWLSNVTLEGGGQEGYIIPAPNPLTDRLFIEGDKLYTKWYLDPLPLDQIKLYKDKGVDLLQNPDWVQ</sequence>
<dbReference type="SUPFAM" id="SSF48452">
    <property type="entry name" value="TPR-like"/>
    <property type="match status" value="1"/>
</dbReference>
<dbReference type="RefSeq" id="WP_074241781.1">
    <property type="nucleotide sequence ID" value="NZ_FSRA01000002.1"/>
</dbReference>
<proteinExistence type="inferred from homology"/>
<evidence type="ECO:0000256" key="1">
    <source>
        <dbReference type="ARBA" id="ARBA00004442"/>
    </source>
</evidence>
<evidence type="ECO:0000256" key="2">
    <source>
        <dbReference type="ARBA" id="ARBA00006275"/>
    </source>
</evidence>
<evidence type="ECO:0000259" key="7">
    <source>
        <dbReference type="Pfam" id="PF14322"/>
    </source>
</evidence>
<protein>
    <submittedName>
        <fullName evidence="8">Starch-binding associating with outer membrane</fullName>
    </submittedName>
</protein>
<dbReference type="OrthoDB" id="5694214at2"/>
<feature type="domain" description="SusD-like N-terminal" evidence="7">
    <location>
        <begin position="100"/>
        <end position="214"/>
    </location>
</feature>
<keyword evidence="9" id="KW-1185">Reference proteome</keyword>
<organism evidence="8 9">
    <name type="scientific">Chitinophaga niabensis</name>
    <dbReference type="NCBI Taxonomy" id="536979"/>
    <lineage>
        <taxon>Bacteria</taxon>
        <taxon>Pseudomonadati</taxon>
        <taxon>Bacteroidota</taxon>
        <taxon>Chitinophagia</taxon>
        <taxon>Chitinophagales</taxon>
        <taxon>Chitinophagaceae</taxon>
        <taxon>Chitinophaga</taxon>
    </lineage>
</organism>
<comment type="similarity">
    <text evidence="2">Belongs to the SusD family.</text>
</comment>
<evidence type="ECO:0000313" key="8">
    <source>
        <dbReference type="EMBL" id="SIO47894.1"/>
    </source>
</evidence>
<evidence type="ECO:0000259" key="6">
    <source>
        <dbReference type="Pfam" id="PF07980"/>
    </source>
</evidence>
<evidence type="ECO:0000313" key="9">
    <source>
        <dbReference type="Proteomes" id="UP000185003"/>
    </source>
</evidence>
<dbReference type="AlphaFoldDB" id="A0A1N6JU42"/>
<keyword evidence="5" id="KW-0998">Cell outer membrane</keyword>
<dbReference type="InterPro" id="IPR011990">
    <property type="entry name" value="TPR-like_helical_dom_sf"/>
</dbReference>
<dbReference type="Pfam" id="PF07980">
    <property type="entry name" value="SusD_RagB"/>
    <property type="match status" value="1"/>
</dbReference>